<dbReference type="EMBL" id="CP126654">
    <property type="protein sequence ID" value="WJZ91242.1"/>
    <property type="molecule type" value="Genomic_DNA"/>
</dbReference>
<gene>
    <name evidence="1" type="ORF">VitviT2T_010334</name>
</gene>
<evidence type="ECO:0000313" key="1">
    <source>
        <dbReference type="EMBL" id="WJZ91242.1"/>
    </source>
</evidence>
<evidence type="ECO:0000313" key="2">
    <source>
        <dbReference type="Proteomes" id="UP001227230"/>
    </source>
</evidence>
<name>A0ABY9C7F0_VITVI</name>
<proteinExistence type="predicted"/>
<reference evidence="1 2" key="1">
    <citation type="journal article" date="2023" name="Hortic Res">
        <title>The complete reference genome for grapevine (Vitis vinifera L.) genetics and breeding.</title>
        <authorList>
            <person name="Shi X."/>
            <person name="Cao S."/>
            <person name="Wang X."/>
            <person name="Huang S."/>
            <person name="Wang Y."/>
            <person name="Liu Z."/>
            <person name="Liu W."/>
            <person name="Leng X."/>
            <person name="Peng Y."/>
            <person name="Wang N."/>
            <person name="Wang Y."/>
            <person name="Ma Z."/>
            <person name="Xu X."/>
            <person name="Zhang F."/>
            <person name="Xue H."/>
            <person name="Zhong H."/>
            <person name="Wang Y."/>
            <person name="Zhang K."/>
            <person name="Velt A."/>
            <person name="Avia K."/>
            <person name="Holtgrawe D."/>
            <person name="Grimplet J."/>
            <person name="Matus J.T."/>
            <person name="Ware D."/>
            <person name="Wu X."/>
            <person name="Wang H."/>
            <person name="Liu C."/>
            <person name="Fang Y."/>
            <person name="Rustenholz C."/>
            <person name="Cheng Z."/>
            <person name="Xiao H."/>
            <person name="Zhou Y."/>
        </authorList>
    </citation>
    <scope>NUCLEOTIDE SEQUENCE [LARGE SCALE GENOMIC DNA]</scope>
    <source>
        <strain evidence="2">cv. Pinot noir / PN40024</strain>
        <tissue evidence="1">Leaf</tissue>
    </source>
</reference>
<accession>A0ABY9C7F0</accession>
<organism evidence="1 2">
    <name type="scientific">Vitis vinifera</name>
    <name type="common">Grape</name>
    <dbReference type="NCBI Taxonomy" id="29760"/>
    <lineage>
        <taxon>Eukaryota</taxon>
        <taxon>Viridiplantae</taxon>
        <taxon>Streptophyta</taxon>
        <taxon>Embryophyta</taxon>
        <taxon>Tracheophyta</taxon>
        <taxon>Spermatophyta</taxon>
        <taxon>Magnoliopsida</taxon>
        <taxon>eudicotyledons</taxon>
        <taxon>Gunneridae</taxon>
        <taxon>Pentapetalae</taxon>
        <taxon>rosids</taxon>
        <taxon>Vitales</taxon>
        <taxon>Vitaceae</taxon>
        <taxon>Viteae</taxon>
        <taxon>Vitis</taxon>
    </lineage>
</organism>
<protein>
    <submittedName>
        <fullName evidence="1">Uncharacterized protein</fullName>
    </submittedName>
</protein>
<sequence>MLAASATRDDGAEELMAEELIAEKLQQAARWPAACWPTGAALADGAAGGWRRQASCPAALARLPLVVRLVALRGEEGDEKKK</sequence>
<dbReference type="Proteomes" id="UP001227230">
    <property type="component" value="Chromosome 7"/>
</dbReference>
<keyword evidence="2" id="KW-1185">Reference proteome</keyword>